<feature type="domain" description="J" evidence="14">
    <location>
        <begin position="106"/>
        <end position="173"/>
    </location>
</feature>
<keyword evidence="7" id="KW-0496">Mitochondrion</keyword>
<proteinExistence type="inferred from homology"/>
<dbReference type="SUPFAM" id="SSF46565">
    <property type="entry name" value="Chaperone J-domain"/>
    <property type="match status" value="1"/>
</dbReference>
<dbReference type="SMART" id="SM00271">
    <property type="entry name" value="DnaJ"/>
    <property type="match status" value="1"/>
</dbReference>
<comment type="similarity">
    <text evidence="4">Belongs to the HscB family.</text>
</comment>
<dbReference type="Pfam" id="PF07743">
    <property type="entry name" value="HSCB_C"/>
    <property type="match status" value="1"/>
</dbReference>
<dbReference type="InterPro" id="IPR036869">
    <property type="entry name" value="J_dom_sf"/>
</dbReference>
<comment type="caution">
    <text evidence="15">The sequence shown here is derived from an EMBL/GenBank/DDBJ whole genome shotgun (WGS) entry which is preliminary data.</text>
</comment>
<evidence type="ECO:0000256" key="7">
    <source>
        <dbReference type="ARBA" id="ARBA00023128"/>
    </source>
</evidence>
<evidence type="ECO:0000256" key="5">
    <source>
        <dbReference type="ARBA" id="ARBA00022490"/>
    </source>
</evidence>
<sequence>MFHTNCLLRVSSLLRAARCLMPKRHAAPKTVTCSHRCMSTFHKKDTRHRDANFGGADYRTDKVFSSRSYSTSEAKLNCWNCKQLLDRTPSFFCDSCKAIQPPEEGASYFKILDWLVDYTFTLDTHKLQKRYLQLQRTLHPDNFSQKSVKEQEYSESQSALVSKAYKTLLKPLSRGLYMLELEGMHLKEGTDSVAESHFLMELMEINEALEEAQTPEEVNKIGQDTKGKLADLTELIDAALHEGKLDIAKELLTEMKYYANIEEKLESSQTLHVFLLDVVISESVTDLVVDYGSGP</sequence>
<comment type="function">
    <text evidence="9">Acts as a co-chaperone in iron-sulfur cluster assembly in mitochondria. Required for incorporation of iron-sulfur clusters into SDHB, the iron-sulfur protein subunit of succinate dehydrogenase that is involved in complex II of the mitochondrial electron transport chain. Recruited to SDHB by interaction with SDHAF1 which first binds SDHB and then recruits the iron-sulfur transfer complex formed by HSC20, HSPA9 and ISCU through direct binding to HSC20. Plays an essential role in hematopoiesis.</text>
</comment>
<dbReference type="FunFam" id="1.20.1280.20:FF:000002">
    <property type="entry name" value="HscB mitochondrial iron-sulfur cluster co-chaperone"/>
    <property type="match status" value="1"/>
</dbReference>
<evidence type="ECO:0000256" key="12">
    <source>
        <dbReference type="ARBA" id="ARBA00065697"/>
    </source>
</evidence>
<evidence type="ECO:0000256" key="8">
    <source>
        <dbReference type="ARBA" id="ARBA00023186"/>
    </source>
</evidence>
<dbReference type="GO" id="GO:0044571">
    <property type="term" value="P:[2Fe-2S] cluster assembly"/>
    <property type="evidence" value="ECO:0007669"/>
    <property type="project" value="InterPro"/>
</dbReference>
<comment type="subunit">
    <text evidence="11">Homodimer. Interacts with ISCU (cytoplasmic form); this interaction stabilizes the (Fe-S) clusters on ISCU. Interacts with the CIA complex member CIAO1 (via LYR motif).</text>
</comment>
<dbReference type="GO" id="GO:0051087">
    <property type="term" value="F:protein-folding chaperone binding"/>
    <property type="evidence" value="ECO:0007669"/>
    <property type="project" value="InterPro"/>
</dbReference>
<dbReference type="SUPFAM" id="SSF47144">
    <property type="entry name" value="HSC20 (HSCB), C-terminal oligomerisation domain"/>
    <property type="match status" value="1"/>
</dbReference>
<keyword evidence="6" id="KW-0479">Metal-binding</keyword>
<keyword evidence="16" id="KW-1185">Reference proteome</keyword>
<accession>A0A315V1C9</accession>
<dbReference type="Gene3D" id="1.10.287.110">
    <property type="entry name" value="DnaJ domain"/>
    <property type="match status" value="1"/>
</dbReference>
<dbReference type="AlphaFoldDB" id="A0A315V1C9"/>
<comment type="pathway">
    <text evidence="3">Cofactor biosynthesis; iron-sulfur cluster biosynthesis.</text>
</comment>
<dbReference type="GO" id="GO:0001671">
    <property type="term" value="F:ATPase activator activity"/>
    <property type="evidence" value="ECO:0007669"/>
    <property type="project" value="InterPro"/>
</dbReference>
<comment type="function">
    <text evidence="10">Acts as a co-chaperone in iron-sulfur cluster assembly in the cytoplasm. Also mediates complex formation between components of the cytosolic iron-sulfur biogenesis pathway and the CIA targeting complex composed of CIAO1, DIPK1B/FAM69B and MMS19 by binding directly to the scaffold protein ISCU and to CIAO1. This facilitates iron-sulfur cluster insertion into a number of cytoplasmic and nuclear proteins including POLD1, ELP3, DPYD and PPAT.</text>
</comment>
<dbReference type="InterPro" id="IPR009073">
    <property type="entry name" value="HscB_oligo_C"/>
</dbReference>
<dbReference type="EMBL" id="NHOQ01002408">
    <property type="protein sequence ID" value="PWA17054.1"/>
    <property type="molecule type" value="Genomic_DNA"/>
</dbReference>
<dbReference type="PANTHER" id="PTHR14021">
    <property type="entry name" value="IRON-SULFUR CLUSTER CO-CHAPERONE PROTEIN HSCB"/>
    <property type="match status" value="1"/>
</dbReference>
<dbReference type="GO" id="GO:0051259">
    <property type="term" value="P:protein complex oligomerization"/>
    <property type="evidence" value="ECO:0007669"/>
    <property type="project" value="InterPro"/>
</dbReference>
<evidence type="ECO:0000256" key="1">
    <source>
        <dbReference type="ARBA" id="ARBA00004173"/>
    </source>
</evidence>
<evidence type="ECO:0000256" key="4">
    <source>
        <dbReference type="ARBA" id="ARBA00010476"/>
    </source>
</evidence>
<dbReference type="STRING" id="33528.ENSGAFP00000012436"/>
<evidence type="ECO:0000256" key="11">
    <source>
        <dbReference type="ARBA" id="ARBA00065241"/>
    </source>
</evidence>
<comment type="subcellular location">
    <subcellularLocation>
        <location evidence="2">Cytoplasm</location>
    </subcellularLocation>
    <subcellularLocation>
        <location evidence="1">Mitochondrion</location>
    </subcellularLocation>
</comment>
<evidence type="ECO:0000259" key="14">
    <source>
        <dbReference type="SMART" id="SM00271"/>
    </source>
</evidence>
<organism evidence="15 16">
    <name type="scientific">Gambusia affinis</name>
    <name type="common">Western mosquitofish</name>
    <name type="synonym">Heterandria affinis</name>
    <dbReference type="NCBI Taxonomy" id="33528"/>
    <lineage>
        <taxon>Eukaryota</taxon>
        <taxon>Metazoa</taxon>
        <taxon>Chordata</taxon>
        <taxon>Craniata</taxon>
        <taxon>Vertebrata</taxon>
        <taxon>Euteleostomi</taxon>
        <taxon>Actinopterygii</taxon>
        <taxon>Neopterygii</taxon>
        <taxon>Teleostei</taxon>
        <taxon>Neoteleostei</taxon>
        <taxon>Acanthomorphata</taxon>
        <taxon>Ovalentaria</taxon>
        <taxon>Atherinomorphae</taxon>
        <taxon>Cyprinodontiformes</taxon>
        <taxon>Poeciliidae</taxon>
        <taxon>Poeciliinae</taxon>
        <taxon>Gambusia</taxon>
    </lineage>
</organism>
<protein>
    <recommendedName>
        <fullName evidence="13">Iron-sulfur cluster co-chaperone protein HscB</fullName>
    </recommendedName>
</protein>
<dbReference type="FunFam" id="1.10.287.110:FF:000042">
    <property type="entry name" value="Iron-sulfur cluster co-chaperone protein HscB, mitochondrial"/>
    <property type="match status" value="1"/>
</dbReference>
<evidence type="ECO:0000256" key="13">
    <source>
        <dbReference type="ARBA" id="ARBA00073563"/>
    </source>
</evidence>
<comment type="subunit">
    <text evidence="12">Interacts with ISCU and HSPA9 to form an iron-sulfur transfer complex. Interacts with SDHAF1 (via the first LYR motif); the interaction recruits the iron-sulfur transfer complex composed of HSC20, HSPA9 and ISCU and mediates the incorporation of iron-sulfur clusters into SDHB which also interacts with HSC20. Interacts with the cytoplasmic form of ISCU and with CIA complex member CIAO1 (via LYR motif).</text>
</comment>
<evidence type="ECO:0000256" key="2">
    <source>
        <dbReference type="ARBA" id="ARBA00004496"/>
    </source>
</evidence>
<evidence type="ECO:0000256" key="10">
    <source>
        <dbReference type="ARBA" id="ARBA00058496"/>
    </source>
</evidence>
<evidence type="ECO:0000313" key="16">
    <source>
        <dbReference type="Proteomes" id="UP000250572"/>
    </source>
</evidence>
<feature type="non-terminal residue" evidence="15">
    <location>
        <position position="295"/>
    </location>
</feature>
<dbReference type="Proteomes" id="UP000250572">
    <property type="component" value="Unassembled WGS sequence"/>
</dbReference>
<name>A0A315V1C9_GAMAF</name>
<keyword evidence="5" id="KW-0963">Cytoplasm</keyword>
<dbReference type="InterPro" id="IPR001623">
    <property type="entry name" value="DnaJ_domain"/>
</dbReference>
<evidence type="ECO:0000313" key="15">
    <source>
        <dbReference type="EMBL" id="PWA17054.1"/>
    </source>
</evidence>
<reference evidence="15 16" key="1">
    <citation type="journal article" date="2018" name="G3 (Bethesda)">
        <title>A High-Quality Reference Genome for the Invasive Mosquitofish Gambusia affinis Using a Chicago Library.</title>
        <authorList>
            <person name="Hoffberg S.L."/>
            <person name="Troendle N.J."/>
            <person name="Glenn T.C."/>
            <person name="Mahmud O."/>
            <person name="Louha S."/>
            <person name="Chalopin D."/>
            <person name="Bennetzen J.L."/>
            <person name="Mauricio R."/>
        </authorList>
    </citation>
    <scope>NUCLEOTIDE SEQUENCE [LARGE SCALE GENOMIC DNA]</scope>
    <source>
        <strain evidence="15">NE01/NJP1002.9</strain>
        <tissue evidence="15">Muscle</tissue>
    </source>
</reference>
<evidence type="ECO:0000256" key="9">
    <source>
        <dbReference type="ARBA" id="ARBA00054586"/>
    </source>
</evidence>
<dbReference type="CDD" id="cd06257">
    <property type="entry name" value="DnaJ"/>
    <property type="match status" value="1"/>
</dbReference>
<dbReference type="InterPro" id="IPR036386">
    <property type="entry name" value="HscB_C_sf"/>
</dbReference>
<evidence type="ECO:0000256" key="6">
    <source>
        <dbReference type="ARBA" id="ARBA00022723"/>
    </source>
</evidence>
<dbReference type="Gene3D" id="1.20.1280.20">
    <property type="entry name" value="HscB, C-terminal domain"/>
    <property type="match status" value="1"/>
</dbReference>
<evidence type="ECO:0000256" key="3">
    <source>
        <dbReference type="ARBA" id="ARBA00005151"/>
    </source>
</evidence>
<dbReference type="NCBIfam" id="TIGR00714">
    <property type="entry name" value="hscB"/>
    <property type="match status" value="1"/>
</dbReference>
<dbReference type="PANTHER" id="PTHR14021:SF15">
    <property type="entry name" value="IRON-SULFUR CLUSTER CO-CHAPERONE PROTEIN HSCB"/>
    <property type="match status" value="1"/>
</dbReference>
<dbReference type="GO" id="GO:0005739">
    <property type="term" value="C:mitochondrion"/>
    <property type="evidence" value="ECO:0007669"/>
    <property type="project" value="UniProtKB-SubCell"/>
</dbReference>
<dbReference type="InterPro" id="IPR004640">
    <property type="entry name" value="HscB"/>
</dbReference>
<keyword evidence="8" id="KW-0143">Chaperone</keyword>
<dbReference type="GO" id="GO:0046872">
    <property type="term" value="F:metal ion binding"/>
    <property type="evidence" value="ECO:0007669"/>
    <property type="project" value="UniProtKB-KW"/>
</dbReference>
<gene>
    <name evidence="15" type="ORF">CCH79_00013318</name>
</gene>